<keyword evidence="5" id="KW-1185">Reference proteome</keyword>
<evidence type="ECO:0000256" key="1">
    <source>
        <dbReference type="SAM" id="MobiDB-lite"/>
    </source>
</evidence>
<dbReference type="EnsemblProtists" id="EKX32423">
    <property type="protein sequence ID" value="EKX32423"/>
    <property type="gene ID" value="GUITHDRAFT_121390"/>
</dbReference>
<dbReference type="Proteomes" id="UP000011087">
    <property type="component" value="Unassembled WGS sequence"/>
</dbReference>
<feature type="transmembrane region" description="Helical" evidence="2">
    <location>
        <begin position="914"/>
        <end position="933"/>
    </location>
</feature>
<evidence type="ECO:0000313" key="4">
    <source>
        <dbReference type="EnsemblProtists" id="EKX32423"/>
    </source>
</evidence>
<dbReference type="KEGG" id="gtt:GUITHDRAFT_121390"/>
<feature type="region of interest" description="Disordered" evidence="1">
    <location>
        <begin position="643"/>
        <end position="684"/>
    </location>
</feature>
<name>L1I874_GUITC</name>
<evidence type="ECO:0000313" key="5">
    <source>
        <dbReference type="Proteomes" id="UP000011087"/>
    </source>
</evidence>
<feature type="compositionally biased region" description="Acidic residues" evidence="1">
    <location>
        <begin position="656"/>
        <end position="684"/>
    </location>
</feature>
<evidence type="ECO:0000256" key="2">
    <source>
        <dbReference type="SAM" id="Phobius"/>
    </source>
</evidence>
<organism evidence="3">
    <name type="scientific">Guillardia theta (strain CCMP2712)</name>
    <name type="common">Cryptophyte</name>
    <dbReference type="NCBI Taxonomy" id="905079"/>
    <lineage>
        <taxon>Eukaryota</taxon>
        <taxon>Cryptophyceae</taxon>
        <taxon>Pyrenomonadales</taxon>
        <taxon>Geminigeraceae</taxon>
        <taxon>Guillardia</taxon>
    </lineage>
</organism>
<keyword evidence="2" id="KW-1133">Transmembrane helix</keyword>
<dbReference type="HOGENOM" id="CLU_005527_0_0_1"/>
<accession>L1I874</accession>
<feature type="transmembrane region" description="Helical" evidence="2">
    <location>
        <begin position="940"/>
        <end position="963"/>
    </location>
</feature>
<keyword evidence="2" id="KW-0812">Transmembrane</keyword>
<dbReference type="EMBL" id="JH993190">
    <property type="protein sequence ID" value="EKX32423.1"/>
    <property type="molecule type" value="Genomic_DNA"/>
</dbReference>
<reference evidence="3 5" key="1">
    <citation type="journal article" date="2012" name="Nature">
        <title>Algal genomes reveal evolutionary mosaicism and the fate of nucleomorphs.</title>
        <authorList>
            <consortium name="DOE Joint Genome Institute"/>
            <person name="Curtis B.A."/>
            <person name="Tanifuji G."/>
            <person name="Burki F."/>
            <person name="Gruber A."/>
            <person name="Irimia M."/>
            <person name="Maruyama S."/>
            <person name="Arias M.C."/>
            <person name="Ball S.G."/>
            <person name="Gile G.H."/>
            <person name="Hirakawa Y."/>
            <person name="Hopkins J.F."/>
            <person name="Kuo A."/>
            <person name="Rensing S.A."/>
            <person name="Schmutz J."/>
            <person name="Symeonidi A."/>
            <person name="Elias M."/>
            <person name="Eveleigh R.J."/>
            <person name="Herman E.K."/>
            <person name="Klute M.J."/>
            <person name="Nakayama T."/>
            <person name="Obornik M."/>
            <person name="Reyes-Prieto A."/>
            <person name="Armbrust E.V."/>
            <person name="Aves S.J."/>
            <person name="Beiko R.G."/>
            <person name="Coutinho P."/>
            <person name="Dacks J.B."/>
            <person name="Durnford D.G."/>
            <person name="Fast N.M."/>
            <person name="Green B.R."/>
            <person name="Grisdale C.J."/>
            <person name="Hempel F."/>
            <person name="Henrissat B."/>
            <person name="Hoppner M.P."/>
            <person name="Ishida K."/>
            <person name="Kim E."/>
            <person name="Koreny L."/>
            <person name="Kroth P.G."/>
            <person name="Liu Y."/>
            <person name="Malik S.B."/>
            <person name="Maier U.G."/>
            <person name="McRose D."/>
            <person name="Mock T."/>
            <person name="Neilson J.A."/>
            <person name="Onodera N.T."/>
            <person name="Poole A.M."/>
            <person name="Pritham E.J."/>
            <person name="Richards T.A."/>
            <person name="Rocap G."/>
            <person name="Roy S.W."/>
            <person name="Sarai C."/>
            <person name="Schaack S."/>
            <person name="Shirato S."/>
            <person name="Slamovits C.H."/>
            <person name="Spencer D.F."/>
            <person name="Suzuki S."/>
            <person name="Worden A.Z."/>
            <person name="Zauner S."/>
            <person name="Barry K."/>
            <person name="Bell C."/>
            <person name="Bharti A.K."/>
            <person name="Crow J.A."/>
            <person name="Grimwood J."/>
            <person name="Kramer R."/>
            <person name="Lindquist E."/>
            <person name="Lucas S."/>
            <person name="Salamov A."/>
            <person name="McFadden G.I."/>
            <person name="Lane C.E."/>
            <person name="Keeling P.J."/>
            <person name="Gray M.W."/>
            <person name="Grigoriev I.V."/>
            <person name="Archibald J.M."/>
        </authorList>
    </citation>
    <scope>NUCLEOTIDE SEQUENCE</scope>
    <source>
        <strain evidence="3 5">CCMP2712</strain>
    </source>
</reference>
<keyword evidence="2" id="KW-0472">Membrane</keyword>
<dbReference type="GeneID" id="17289169"/>
<reference evidence="5" key="2">
    <citation type="submission" date="2012-11" db="EMBL/GenBank/DDBJ databases">
        <authorList>
            <person name="Kuo A."/>
            <person name="Curtis B.A."/>
            <person name="Tanifuji G."/>
            <person name="Burki F."/>
            <person name="Gruber A."/>
            <person name="Irimia M."/>
            <person name="Maruyama S."/>
            <person name="Arias M.C."/>
            <person name="Ball S.G."/>
            <person name="Gile G.H."/>
            <person name="Hirakawa Y."/>
            <person name="Hopkins J.F."/>
            <person name="Rensing S.A."/>
            <person name="Schmutz J."/>
            <person name="Symeonidi A."/>
            <person name="Elias M."/>
            <person name="Eveleigh R.J."/>
            <person name="Herman E.K."/>
            <person name="Klute M.J."/>
            <person name="Nakayama T."/>
            <person name="Obornik M."/>
            <person name="Reyes-Prieto A."/>
            <person name="Armbrust E.V."/>
            <person name="Aves S.J."/>
            <person name="Beiko R.G."/>
            <person name="Coutinho P."/>
            <person name="Dacks J.B."/>
            <person name="Durnford D.G."/>
            <person name="Fast N.M."/>
            <person name="Green B.R."/>
            <person name="Grisdale C."/>
            <person name="Hempe F."/>
            <person name="Henrissat B."/>
            <person name="Hoppner M.P."/>
            <person name="Ishida K.-I."/>
            <person name="Kim E."/>
            <person name="Koreny L."/>
            <person name="Kroth P.G."/>
            <person name="Liu Y."/>
            <person name="Malik S.-B."/>
            <person name="Maier U.G."/>
            <person name="McRose D."/>
            <person name="Mock T."/>
            <person name="Neilson J.A."/>
            <person name="Onodera N.T."/>
            <person name="Poole A.M."/>
            <person name="Pritham E.J."/>
            <person name="Richards T.A."/>
            <person name="Rocap G."/>
            <person name="Roy S.W."/>
            <person name="Sarai C."/>
            <person name="Schaack S."/>
            <person name="Shirato S."/>
            <person name="Slamovits C.H."/>
            <person name="Spencer D.F."/>
            <person name="Suzuki S."/>
            <person name="Worden A.Z."/>
            <person name="Zauner S."/>
            <person name="Barry K."/>
            <person name="Bell C."/>
            <person name="Bharti A.K."/>
            <person name="Crow J.A."/>
            <person name="Grimwood J."/>
            <person name="Kramer R."/>
            <person name="Lindquist E."/>
            <person name="Lucas S."/>
            <person name="Salamov A."/>
            <person name="McFadden G.I."/>
            <person name="Lane C.E."/>
            <person name="Keeling P.J."/>
            <person name="Gray M.W."/>
            <person name="Grigoriev I.V."/>
            <person name="Archibald J.M."/>
        </authorList>
    </citation>
    <scope>NUCLEOTIDE SEQUENCE</scope>
    <source>
        <strain evidence="5">CCMP2712</strain>
    </source>
</reference>
<proteinExistence type="predicted"/>
<feature type="transmembrane region" description="Helical" evidence="2">
    <location>
        <begin position="969"/>
        <end position="988"/>
    </location>
</feature>
<feature type="compositionally biased region" description="Polar residues" evidence="1">
    <location>
        <begin position="371"/>
        <end position="382"/>
    </location>
</feature>
<feature type="transmembrane region" description="Helical" evidence="2">
    <location>
        <begin position="995"/>
        <end position="1015"/>
    </location>
</feature>
<feature type="transmembrane region" description="Helical" evidence="2">
    <location>
        <begin position="1021"/>
        <end position="1044"/>
    </location>
</feature>
<protein>
    <submittedName>
        <fullName evidence="3 4">Uncharacterized protein</fullName>
    </submittedName>
</protein>
<gene>
    <name evidence="3" type="ORF">GUITHDRAFT_121390</name>
</gene>
<dbReference type="PaxDb" id="55529-EKX32423"/>
<reference evidence="4" key="3">
    <citation type="submission" date="2016-03" db="UniProtKB">
        <authorList>
            <consortium name="EnsemblProtists"/>
        </authorList>
    </citation>
    <scope>IDENTIFICATION</scope>
</reference>
<feature type="region of interest" description="Disordered" evidence="1">
    <location>
        <begin position="369"/>
        <end position="394"/>
    </location>
</feature>
<dbReference type="RefSeq" id="XP_005819403.1">
    <property type="nucleotide sequence ID" value="XM_005819346.1"/>
</dbReference>
<evidence type="ECO:0000313" key="3">
    <source>
        <dbReference type="EMBL" id="EKX32423.1"/>
    </source>
</evidence>
<sequence length="1316" mass="149303">MWNLPESTKRSVSFQYFRLRVLALRNGASGSAIKSIGLTSWGLMHQNCEIPARENGWVDGVKHVEDRQGSIAYLNFSTPVLVDGWFVVTSNMSVEMDPSTFVVEALEDGEWQILGLSHACGWRPLVELEEVQISSDKLPSFTLPKERVKTVKFLNADSRCVWGSCAQMIGRYVEGISLLLAVLAIRKGWFEWPVKLISVAFFIGGVVKISSYAAIYDLWEQNNQIVFMVNGLADIFVFPAPLFFDESFILETAILAQVIKLPVNNLSGDNVGTASILTMTSAFVFLLIRHRTRVVCTRQMREMKEKFDSAWNVLLQEAGNYDALLALDNLVADLEMKSHWMSTPRQLRLPYPQRNAPADPTQVQREALTSEDVNGQSSTSDNEAGRPSSGRAPLVIERNSPMLSAVLASILAQEQRVTSLDQLYARSVTVQPLFASKIVELAESCEGSFMFFDNDNLMSARDVKKNADMMSLLTKLCLKPLERTVEKLVGAYDGDVSRLTDLVRQRIVFDSFSNILQCLQTISSDPTIEIVQVKNRFRPDDDAVRSAGYRDLCVRLRLRTDETLAMGLAGYVCELQLFHRRFVSILNEMDHEVYLKFRRVLRMEGIYKLQKFRSLFTRSKVLCSSSVRCVGLSQVCVAREEEDEQRQQREGGGENGEQEENADGQVQEEEEEEEEEEENEEDVCEDRARQILKYRCLLPGNILESRLNQFYHAVKTAGTASVLFTQIPCTLATQKPWVKIFLFATSIYLQVIFFGPGGFLQQFLGNNVFEGTSFRFSSLQTRNGSLPADSGVASIGLLLNGCRVTGTFKFEERGTDFFLLSSNPVSANGWFFHVKAEQPRSLDPVRFRLDVTSSMTPSLPSSSWKTVSASHCVWDIGSSRCLPLPEMVFPTSSSPSVANEISLHIPWFNALGSIFIYIPVFVFVFLVPVFATLGRTSLTLLSFGLAFFIPGVIEVIVGAASFSNSPLSLLYWLFLGFSSIVFGLILNFKEAYTMTYVPIHFIFCFTGLQVQNYLVYRNNSFQLPLTASIFALVWLLFVVLRFFALRKAREEVSMDMNKYSELWQRTKEGEEASELLSRLSRMGREFNMSKRARHLKKRLSTSAISTAMEHFPAVNESFRRKQPALTKVWSMDQVYAQAFLLQPLFLHKVQQLALRSRGCFLADSNEFELVRWEGVSREEKLRRRVKFATVKSVDRAMEKASRSYTGDVSRLTDIVRQCIVFTSLKDLVSCFDEVIKDDELLVLRVKNRFDDSYDANFSAGYRDLCINVLLRSELAASWGLSGHVCELQLTLEEFKEWSWEGEGHKRYVKYRNKRCE</sequence>